<comment type="similarity">
    <text evidence="5">Belongs to the ZapD family.</text>
</comment>
<protein>
    <recommendedName>
        <fullName evidence="5">Cell division protein ZapD</fullName>
    </recommendedName>
    <alternativeName>
        <fullName evidence="5">Z ring-associated protein D</fullName>
    </alternativeName>
</protein>
<keyword evidence="7" id="KW-1185">Reference proteome</keyword>
<dbReference type="NCBIfam" id="NF003655">
    <property type="entry name" value="PRK05287.1-3"/>
    <property type="match status" value="1"/>
</dbReference>
<evidence type="ECO:0000256" key="1">
    <source>
        <dbReference type="ARBA" id="ARBA00022490"/>
    </source>
</evidence>
<evidence type="ECO:0000313" key="6">
    <source>
        <dbReference type="EMBL" id="ASP46378.1"/>
    </source>
</evidence>
<dbReference type="AlphaFoldDB" id="A0A222G370"/>
<dbReference type="OrthoDB" id="5294622at2"/>
<keyword evidence="3 5" id="KW-0717">Septation</keyword>
<dbReference type="Proteomes" id="UP000202259">
    <property type="component" value="Chromosome"/>
</dbReference>
<evidence type="ECO:0000256" key="3">
    <source>
        <dbReference type="ARBA" id="ARBA00023210"/>
    </source>
</evidence>
<comment type="subunit">
    <text evidence="5">Interacts with FtsZ.</text>
</comment>
<dbReference type="InterPro" id="IPR027462">
    <property type="entry name" value="ZapD_C"/>
</dbReference>
<dbReference type="KEGG" id="cber:B5D82_00460"/>
<evidence type="ECO:0000313" key="7">
    <source>
        <dbReference type="Proteomes" id="UP000202259"/>
    </source>
</evidence>
<keyword evidence="2 5" id="KW-0132">Cell division</keyword>
<dbReference type="SUPFAM" id="SSF160950">
    <property type="entry name" value="YacF-like"/>
    <property type="match status" value="1"/>
</dbReference>
<dbReference type="GO" id="GO:0000917">
    <property type="term" value="P:division septum assembly"/>
    <property type="evidence" value="ECO:0007669"/>
    <property type="project" value="UniProtKB-KW"/>
</dbReference>
<keyword evidence="1 5" id="KW-0963">Cytoplasm</keyword>
<evidence type="ECO:0000256" key="2">
    <source>
        <dbReference type="ARBA" id="ARBA00022618"/>
    </source>
</evidence>
<accession>A0A222G370</accession>
<dbReference type="EMBL" id="CP020465">
    <property type="protein sequence ID" value="ASP46378.1"/>
    <property type="molecule type" value="Genomic_DNA"/>
</dbReference>
<proteinExistence type="inferred from homology"/>
<comment type="function">
    <text evidence="5">Cell division factor that enhances FtsZ-ring assembly. Directly interacts with FtsZ and promotes bundling of FtsZ protofilaments, with a reduction in FtsZ GTPase activity.</text>
</comment>
<keyword evidence="4 5" id="KW-0131">Cell cycle</keyword>
<dbReference type="InterPro" id="IPR036268">
    <property type="entry name" value="ZapD_sf"/>
</dbReference>
<dbReference type="RefSeq" id="WP_081148336.1">
    <property type="nucleotide sequence ID" value="NZ_CP020465.1"/>
</dbReference>
<dbReference type="Pfam" id="PF07072">
    <property type="entry name" value="ZapD"/>
    <property type="match status" value="1"/>
</dbReference>
<dbReference type="InterPro" id="IPR009777">
    <property type="entry name" value="ZapD"/>
</dbReference>
<dbReference type="PANTHER" id="PTHR39455">
    <property type="entry name" value="CELL DIVISION PROTEIN ZAPD"/>
    <property type="match status" value="1"/>
</dbReference>
<dbReference type="GO" id="GO:0043093">
    <property type="term" value="P:FtsZ-dependent cytokinesis"/>
    <property type="evidence" value="ECO:0007669"/>
    <property type="project" value="UniProtKB-UniRule"/>
</dbReference>
<dbReference type="Gene3D" id="2.60.440.10">
    <property type="entry name" value="YacF-like domains"/>
    <property type="match status" value="1"/>
</dbReference>
<dbReference type="HAMAP" id="MF_01092">
    <property type="entry name" value="ZapD"/>
    <property type="match status" value="1"/>
</dbReference>
<evidence type="ECO:0000256" key="4">
    <source>
        <dbReference type="ARBA" id="ARBA00023306"/>
    </source>
</evidence>
<comment type="subcellular location">
    <subcellularLocation>
        <location evidence="5">Cytoplasm</location>
    </subcellularLocation>
    <text evidence="5">Localizes to mid-cell in an FtsZ-dependent manner.</text>
</comment>
<organism evidence="6 7">
    <name type="scientific">Cognaticolwellia beringensis</name>
    <dbReference type="NCBI Taxonomy" id="1967665"/>
    <lineage>
        <taxon>Bacteria</taxon>
        <taxon>Pseudomonadati</taxon>
        <taxon>Pseudomonadota</taxon>
        <taxon>Gammaproteobacteria</taxon>
        <taxon>Alteromonadales</taxon>
        <taxon>Colwelliaceae</taxon>
        <taxon>Cognaticolwellia</taxon>
    </lineage>
</organism>
<dbReference type="GO" id="GO:0005737">
    <property type="term" value="C:cytoplasm"/>
    <property type="evidence" value="ECO:0007669"/>
    <property type="project" value="UniProtKB-SubCell"/>
</dbReference>
<evidence type="ECO:0000256" key="5">
    <source>
        <dbReference type="HAMAP-Rule" id="MF_01092"/>
    </source>
</evidence>
<sequence>MTAILYEHPLNERIRNYLKLEQLFAQASDCLHYNIVTSHSVFFNALFAILDTLERNDIRGDLIKDLEKLEQNLVIWSQNPDIDSAVLEENLTKTVGLSSQLKVPSAQWLQLKADKFLTGLKQRFAIQGGSSHFDLPQLQFWLNQASTEVEAQCRYWLSLLAQINAALALNLKFLRQRAAFEEIVTDSGFYQDNGEGLILIRIKVANNLPFYPTISGNRFRYSIRFMMPCSETGRKYSKQATTFQLARCK</sequence>
<dbReference type="PANTHER" id="PTHR39455:SF1">
    <property type="entry name" value="CELL DIVISION PROTEIN ZAPD"/>
    <property type="match status" value="1"/>
</dbReference>
<reference evidence="6 7" key="1">
    <citation type="submission" date="2017-08" db="EMBL/GenBank/DDBJ databases">
        <title>Complete genome of Colwellia sp. NB097-1, a psychrophile bacterium ioslated from Bering Sea.</title>
        <authorList>
            <person name="Chen X."/>
        </authorList>
    </citation>
    <scope>NUCLEOTIDE SEQUENCE [LARGE SCALE GENOMIC DNA]</scope>
    <source>
        <strain evidence="6 7">NB097-1</strain>
    </source>
</reference>
<name>A0A222G370_9GAMM</name>
<dbReference type="Gene3D" id="1.10.3900.10">
    <property type="entry name" value="YacF-like"/>
    <property type="match status" value="1"/>
</dbReference>
<gene>
    <name evidence="5" type="primary">zapD</name>
    <name evidence="6" type="ORF">B5D82_00460</name>
</gene>
<dbReference type="GO" id="GO:0032153">
    <property type="term" value="C:cell division site"/>
    <property type="evidence" value="ECO:0007669"/>
    <property type="project" value="TreeGrafter"/>
</dbReference>